<evidence type="ECO:0000256" key="1">
    <source>
        <dbReference type="ARBA" id="ARBA00004141"/>
    </source>
</evidence>
<organism evidence="7 8">
    <name type="scientific">Leucobacter allii</name>
    <dbReference type="NCBI Taxonomy" id="2932247"/>
    <lineage>
        <taxon>Bacteria</taxon>
        <taxon>Bacillati</taxon>
        <taxon>Actinomycetota</taxon>
        <taxon>Actinomycetes</taxon>
        <taxon>Micrococcales</taxon>
        <taxon>Microbacteriaceae</taxon>
        <taxon>Leucobacter</taxon>
    </lineage>
</organism>
<comment type="subcellular location">
    <subcellularLocation>
        <location evidence="1">Membrane</location>
        <topology evidence="1">Multi-pass membrane protein</topology>
    </subcellularLocation>
</comment>
<dbReference type="CDD" id="cd16914">
    <property type="entry name" value="EcfT"/>
    <property type="match status" value="1"/>
</dbReference>
<evidence type="ECO:0000256" key="6">
    <source>
        <dbReference type="SAM" id="Phobius"/>
    </source>
</evidence>
<dbReference type="PANTHER" id="PTHR34857">
    <property type="entry name" value="SLL0384 PROTEIN"/>
    <property type="match status" value="1"/>
</dbReference>
<dbReference type="InterPro" id="IPR003339">
    <property type="entry name" value="ABC/ECF_trnsptr_transmembrane"/>
</dbReference>
<accession>A0ABY4FLM4</accession>
<keyword evidence="2" id="KW-1003">Cell membrane</keyword>
<gene>
    <name evidence="7" type="ORF">MUN78_16185</name>
</gene>
<proteinExistence type="predicted"/>
<evidence type="ECO:0000313" key="7">
    <source>
        <dbReference type="EMBL" id="UOQ57170.1"/>
    </source>
</evidence>
<protein>
    <submittedName>
        <fullName evidence="7">Energy-coupling factor transporter transmembrane protein EcfT</fullName>
    </submittedName>
</protein>
<dbReference type="Pfam" id="PF02361">
    <property type="entry name" value="CbiQ"/>
    <property type="match status" value="1"/>
</dbReference>
<evidence type="ECO:0000313" key="8">
    <source>
        <dbReference type="Proteomes" id="UP000831786"/>
    </source>
</evidence>
<dbReference type="PANTHER" id="PTHR34857:SF2">
    <property type="entry name" value="SLL0384 PROTEIN"/>
    <property type="match status" value="1"/>
</dbReference>
<evidence type="ECO:0000256" key="2">
    <source>
        <dbReference type="ARBA" id="ARBA00022475"/>
    </source>
</evidence>
<keyword evidence="4 6" id="KW-1133">Transmembrane helix</keyword>
<feature type="transmembrane region" description="Helical" evidence="6">
    <location>
        <begin position="29"/>
        <end position="61"/>
    </location>
</feature>
<keyword evidence="3 6" id="KW-0812">Transmembrane</keyword>
<feature type="transmembrane region" description="Helical" evidence="6">
    <location>
        <begin position="73"/>
        <end position="91"/>
    </location>
</feature>
<evidence type="ECO:0000256" key="3">
    <source>
        <dbReference type="ARBA" id="ARBA00022692"/>
    </source>
</evidence>
<keyword evidence="8" id="KW-1185">Reference proteome</keyword>
<keyword evidence="5 6" id="KW-0472">Membrane</keyword>
<sequence length="234" mass="23964">MSAPSPLGAYLPGDGPLHRMRPGAKLLGLFLFAIGVVASGGPWLTSAWLGIGLVLAALAGLRGRRLWRAVRGFAFVAVPLLLFTAVSRALALDGGWGPGGPILPGAAAWTAGAVRGYEVVGDLLAVVLAASAVTASTAVTDVLETVTGLLGPLRRFGVRPERVALACSLLIRAIPSILEIAAETRAAARARGLERDPRALVVPLVLRTVAHAQLTGEALAARGIGEEEDDGIAP</sequence>
<dbReference type="EMBL" id="CP095045">
    <property type="protein sequence ID" value="UOQ57170.1"/>
    <property type="molecule type" value="Genomic_DNA"/>
</dbReference>
<evidence type="ECO:0000256" key="4">
    <source>
        <dbReference type="ARBA" id="ARBA00022989"/>
    </source>
</evidence>
<dbReference type="InterPro" id="IPR051611">
    <property type="entry name" value="ECF_transporter_component"/>
</dbReference>
<dbReference type="Proteomes" id="UP000831786">
    <property type="component" value="Chromosome"/>
</dbReference>
<reference evidence="7 8" key="1">
    <citation type="submission" date="2022-04" db="EMBL/GenBank/DDBJ databases">
        <title>Leucobacter sp. isolated from rhizosphere of garlic.</title>
        <authorList>
            <person name="Won M."/>
            <person name="Lee C.-M."/>
            <person name="Woen H.-Y."/>
            <person name="Kwon S.-W."/>
        </authorList>
    </citation>
    <scope>NUCLEOTIDE SEQUENCE [LARGE SCALE GENOMIC DNA]</scope>
    <source>
        <strain evidence="7 8">H21R-40</strain>
    </source>
</reference>
<evidence type="ECO:0000256" key="5">
    <source>
        <dbReference type="ARBA" id="ARBA00023136"/>
    </source>
</evidence>
<dbReference type="RefSeq" id="WP_244727783.1">
    <property type="nucleotide sequence ID" value="NZ_CP095045.1"/>
</dbReference>
<name>A0ABY4FLM4_9MICO</name>